<organism evidence="1 2">
    <name type="scientific">Datura stramonium</name>
    <name type="common">Jimsonweed</name>
    <name type="synonym">Common thornapple</name>
    <dbReference type="NCBI Taxonomy" id="4076"/>
    <lineage>
        <taxon>Eukaryota</taxon>
        <taxon>Viridiplantae</taxon>
        <taxon>Streptophyta</taxon>
        <taxon>Embryophyta</taxon>
        <taxon>Tracheophyta</taxon>
        <taxon>Spermatophyta</taxon>
        <taxon>Magnoliopsida</taxon>
        <taxon>eudicotyledons</taxon>
        <taxon>Gunneridae</taxon>
        <taxon>Pentapetalae</taxon>
        <taxon>asterids</taxon>
        <taxon>lamiids</taxon>
        <taxon>Solanales</taxon>
        <taxon>Solanaceae</taxon>
        <taxon>Solanoideae</taxon>
        <taxon>Datureae</taxon>
        <taxon>Datura</taxon>
    </lineage>
</organism>
<sequence length="57" mass="5866">GGGVGGSTSRLPLCRRRGTVCRSMCGREVSGAAPVVPDPVSFHPLAYSTFEPSPAYA</sequence>
<reference evidence="1 2" key="1">
    <citation type="journal article" date="2021" name="BMC Genomics">
        <title>Datura genome reveals duplications of psychoactive alkaloid biosynthetic genes and high mutation rate following tissue culture.</title>
        <authorList>
            <person name="Rajewski A."/>
            <person name="Carter-House D."/>
            <person name="Stajich J."/>
            <person name="Litt A."/>
        </authorList>
    </citation>
    <scope>NUCLEOTIDE SEQUENCE [LARGE SCALE GENOMIC DNA]</scope>
    <source>
        <strain evidence="1">AR-01</strain>
    </source>
</reference>
<protein>
    <submittedName>
        <fullName evidence="1">Uncharacterized protein</fullName>
    </submittedName>
</protein>
<gene>
    <name evidence="1" type="ORF">HAX54_024749</name>
</gene>
<comment type="caution">
    <text evidence="1">The sequence shown here is derived from an EMBL/GenBank/DDBJ whole genome shotgun (WGS) entry which is preliminary data.</text>
</comment>
<keyword evidence="2" id="KW-1185">Reference proteome</keyword>
<feature type="non-terminal residue" evidence="1">
    <location>
        <position position="1"/>
    </location>
</feature>
<name>A0ABS8S5H5_DATST</name>
<feature type="non-terminal residue" evidence="1">
    <location>
        <position position="57"/>
    </location>
</feature>
<accession>A0ABS8S5H5</accession>
<evidence type="ECO:0000313" key="1">
    <source>
        <dbReference type="EMBL" id="MCD7454383.1"/>
    </source>
</evidence>
<dbReference type="EMBL" id="JACEIK010000300">
    <property type="protein sequence ID" value="MCD7454383.1"/>
    <property type="molecule type" value="Genomic_DNA"/>
</dbReference>
<evidence type="ECO:0000313" key="2">
    <source>
        <dbReference type="Proteomes" id="UP000823775"/>
    </source>
</evidence>
<proteinExistence type="predicted"/>
<dbReference type="Proteomes" id="UP000823775">
    <property type="component" value="Unassembled WGS sequence"/>
</dbReference>